<feature type="transmembrane region" description="Helical" evidence="6">
    <location>
        <begin position="59"/>
        <end position="80"/>
    </location>
</feature>
<keyword evidence="5 6" id="KW-0472">Membrane</keyword>
<feature type="domain" description="Major facilitator superfamily (MFS) profile" evidence="7">
    <location>
        <begin position="21"/>
        <end position="395"/>
    </location>
</feature>
<dbReference type="Pfam" id="PF07690">
    <property type="entry name" value="MFS_1"/>
    <property type="match status" value="1"/>
</dbReference>
<dbReference type="PANTHER" id="PTHR43124:SF3">
    <property type="entry name" value="CHLORAMPHENICOL EFFLUX PUMP RV0191"/>
    <property type="match status" value="1"/>
</dbReference>
<dbReference type="InterPro" id="IPR011701">
    <property type="entry name" value="MFS"/>
</dbReference>
<feature type="transmembrane region" description="Helical" evidence="6">
    <location>
        <begin position="20"/>
        <end position="47"/>
    </location>
</feature>
<feature type="transmembrane region" description="Helical" evidence="6">
    <location>
        <begin position="342"/>
        <end position="363"/>
    </location>
</feature>
<dbReference type="CDD" id="cd17324">
    <property type="entry name" value="MFS_NepI_like"/>
    <property type="match status" value="1"/>
</dbReference>
<comment type="subcellular location">
    <subcellularLocation>
        <location evidence="1">Cell membrane</location>
        <topology evidence="1">Multi-pass membrane protein</topology>
    </subcellularLocation>
</comment>
<reference evidence="8 9" key="1">
    <citation type="submission" date="2018-06" db="EMBL/GenBank/DDBJ databases">
        <authorList>
            <consortium name="Pathogen Informatics"/>
            <person name="Doyle S."/>
        </authorList>
    </citation>
    <scope>NUCLEOTIDE SEQUENCE [LARGE SCALE GENOMIC DNA]</scope>
    <source>
        <strain evidence="8 9">NCTC10736</strain>
    </source>
</reference>
<dbReference type="Gene3D" id="1.20.1250.20">
    <property type="entry name" value="MFS general substrate transporter like domains"/>
    <property type="match status" value="2"/>
</dbReference>
<dbReference type="GO" id="GO:0022857">
    <property type="term" value="F:transmembrane transporter activity"/>
    <property type="evidence" value="ECO:0007669"/>
    <property type="project" value="InterPro"/>
</dbReference>
<dbReference type="EMBL" id="UGYV01000001">
    <property type="protein sequence ID" value="SUI83078.1"/>
    <property type="molecule type" value="Genomic_DNA"/>
</dbReference>
<evidence type="ECO:0000256" key="2">
    <source>
        <dbReference type="ARBA" id="ARBA00022475"/>
    </source>
</evidence>
<evidence type="ECO:0000256" key="3">
    <source>
        <dbReference type="ARBA" id="ARBA00022692"/>
    </source>
</evidence>
<dbReference type="InterPro" id="IPR050189">
    <property type="entry name" value="MFS_Efflux_Transporters"/>
</dbReference>
<feature type="transmembrane region" description="Helical" evidence="6">
    <location>
        <begin position="112"/>
        <end position="137"/>
    </location>
</feature>
<feature type="transmembrane region" description="Helical" evidence="6">
    <location>
        <begin position="283"/>
        <end position="301"/>
    </location>
</feature>
<dbReference type="Proteomes" id="UP000255061">
    <property type="component" value="Unassembled WGS sequence"/>
</dbReference>
<keyword evidence="4 6" id="KW-1133">Transmembrane helix</keyword>
<evidence type="ECO:0000313" key="8">
    <source>
        <dbReference type="EMBL" id="SUI83078.1"/>
    </source>
</evidence>
<dbReference type="InterPro" id="IPR036259">
    <property type="entry name" value="MFS_trans_sf"/>
</dbReference>
<keyword evidence="3 6" id="KW-0812">Transmembrane</keyword>
<feature type="transmembrane region" description="Helical" evidence="6">
    <location>
        <begin position="173"/>
        <end position="197"/>
    </location>
</feature>
<feature type="transmembrane region" description="Helical" evidence="6">
    <location>
        <begin position="87"/>
        <end position="106"/>
    </location>
</feature>
<proteinExistence type="predicted"/>
<feature type="transmembrane region" description="Helical" evidence="6">
    <location>
        <begin position="369"/>
        <end position="389"/>
    </location>
</feature>
<dbReference type="SUPFAM" id="SSF103473">
    <property type="entry name" value="MFS general substrate transporter"/>
    <property type="match status" value="1"/>
</dbReference>
<evidence type="ECO:0000256" key="5">
    <source>
        <dbReference type="ARBA" id="ARBA00023136"/>
    </source>
</evidence>
<dbReference type="PANTHER" id="PTHR43124">
    <property type="entry name" value="PURINE EFFLUX PUMP PBUE"/>
    <property type="match status" value="1"/>
</dbReference>
<gene>
    <name evidence="8" type="primary">ydhP_1</name>
    <name evidence="8" type="ORF">NCTC10736_02599</name>
</gene>
<protein>
    <submittedName>
        <fullName evidence="8">Inner membrane transport protein ydhP</fullName>
    </submittedName>
</protein>
<sequence>MSTVRKQVVQHQHKGASIFWVILALALGTFALGTTEFASMTLVPYIASDLGVDVAQVSYAISAYALGVVIGSPIIMVLAVRVRRRTLLIALATLMALANGLSALAPSLNWLIFFRFLSGLPHGAYFGVAMLLAASLVPPEMKARAVSRVFIGLTLATIIGVPFATWMGQTVGWRSGIGIVAILATITALMVYFLAPNQAVADNASPKKELQTLKNREVWLTLGIAAIGFGGIFCVYTYLAETLIQVTQVEPFKIPIMMAVFGIGATLGTLVCGWAADKSALAAAFWSLVLSTVVLAIYPSVTGNYWALIPVVFFIGCGLGLATIVQARLMDVAPDGQTMTGALVQCAFNLANAIGPWVGSLVILSGQGIAATGYAAALLSLGGLVMWWLTHRESRRAVSLKVNLNPSPAKCTD</sequence>
<dbReference type="GO" id="GO:0005886">
    <property type="term" value="C:plasma membrane"/>
    <property type="evidence" value="ECO:0007669"/>
    <property type="project" value="UniProtKB-SubCell"/>
</dbReference>
<evidence type="ECO:0000259" key="7">
    <source>
        <dbReference type="PROSITE" id="PS50850"/>
    </source>
</evidence>
<feature type="transmembrane region" description="Helical" evidence="6">
    <location>
        <begin position="254"/>
        <end position="276"/>
    </location>
</feature>
<name>A0A380AL06_9GAMM</name>
<organism evidence="8 9">
    <name type="scientific">Shewanella morhuae</name>
    <dbReference type="NCBI Taxonomy" id="365591"/>
    <lineage>
        <taxon>Bacteria</taxon>
        <taxon>Pseudomonadati</taxon>
        <taxon>Pseudomonadota</taxon>
        <taxon>Gammaproteobacteria</taxon>
        <taxon>Alteromonadales</taxon>
        <taxon>Shewanellaceae</taxon>
        <taxon>Shewanella</taxon>
    </lineage>
</organism>
<evidence type="ECO:0000256" key="4">
    <source>
        <dbReference type="ARBA" id="ARBA00022989"/>
    </source>
</evidence>
<dbReference type="InterPro" id="IPR020846">
    <property type="entry name" value="MFS_dom"/>
</dbReference>
<feature type="transmembrane region" description="Helical" evidence="6">
    <location>
        <begin position="218"/>
        <end position="239"/>
    </location>
</feature>
<keyword evidence="2" id="KW-1003">Cell membrane</keyword>
<dbReference type="RefSeq" id="WP_115406423.1">
    <property type="nucleotide sequence ID" value="NZ_UGYV01000001.1"/>
</dbReference>
<evidence type="ECO:0000256" key="1">
    <source>
        <dbReference type="ARBA" id="ARBA00004651"/>
    </source>
</evidence>
<feature type="transmembrane region" description="Helical" evidence="6">
    <location>
        <begin position="307"/>
        <end position="330"/>
    </location>
</feature>
<evidence type="ECO:0000256" key="6">
    <source>
        <dbReference type="SAM" id="Phobius"/>
    </source>
</evidence>
<evidence type="ECO:0000313" key="9">
    <source>
        <dbReference type="Proteomes" id="UP000255061"/>
    </source>
</evidence>
<dbReference type="AlphaFoldDB" id="A0A380AL06"/>
<accession>A0A380AL06</accession>
<dbReference type="PROSITE" id="PS50850">
    <property type="entry name" value="MFS"/>
    <property type="match status" value="1"/>
</dbReference>
<feature type="transmembrane region" description="Helical" evidence="6">
    <location>
        <begin position="149"/>
        <end position="167"/>
    </location>
</feature>